<name>A0A396RLE7_9SPHN</name>
<dbReference type="AlphaFoldDB" id="A0A396RLE7"/>
<comment type="caution">
    <text evidence="3">The sequence shown here is derived from an EMBL/GenBank/DDBJ whole genome shotgun (WGS) entry which is preliminary data.</text>
</comment>
<dbReference type="PROSITE" id="PS00018">
    <property type="entry name" value="EF_HAND_1"/>
    <property type="match status" value="1"/>
</dbReference>
<keyword evidence="4" id="KW-1185">Reference proteome</keyword>
<organism evidence="3 4">
    <name type="scientific">Sphingomonas gilva</name>
    <dbReference type="NCBI Taxonomy" id="2305907"/>
    <lineage>
        <taxon>Bacteria</taxon>
        <taxon>Pseudomonadati</taxon>
        <taxon>Pseudomonadota</taxon>
        <taxon>Alphaproteobacteria</taxon>
        <taxon>Sphingomonadales</taxon>
        <taxon>Sphingomonadaceae</taxon>
        <taxon>Sphingomonas</taxon>
    </lineage>
</organism>
<evidence type="ECO:0000313" key="3">
    <source>
        <dbReference type="EMBL" id="RHW16989.1"/>
    </source>
</evidence>
<dbReference type="RefSeq" id="WP_118864570.1">
    <property type="nucleotide sequence ID" value="NZ_QWLV01000006.1"/>
</dbReference>
<evidence type="ECO:0000256" key="1">
    <source>
        <dbReference type="SAM" id="MobiDB-lite"/>
    </source>
</evidence>
<dbReference type="Proteomes" id="UP000266693">
    <property type="component" value="Unassembled WGS sequence"/>
</dbReference>
<evidence type="ECO:0000256" key="2">
    <source>
        <dbReference type="SAM" id="SignalP"/>
    </source>
</evidence>
<sequence length="603" mass="62977">MKISAAKASILAIAVTLGAAALGVPAIGQNRDQDAPESLLPEGFGDPVEQTPTPTPQPVPGQPTPLLPPTTGAPLPAPDEEEEEEQSEEEAAAAAQALAEALRKAELPASSRRSTARVGVVGPDGQGIEADAYGRTRGAFLSALMRRIDAPIASRWLSIALRRALMSRTDTPSGVNGADFAAERAWLLLRMGEAKPAQAIVQAVDTDRYTPKLFQVAMQAALAKGDPAALCPLADPASEVSEEPSWLLAKAMCAGLTSDPGTAGQFIDQARRQRLATGIDLLLAEKVTGAGANGRRAVTIEWDDVDQLTAWRYGLATATNVAIPAALFETVGRHVQAWRAQAPMLDAAARVPVAAAAAVMGVLSNIAYVDLVAAAEQSEDVTPEESALASDLRDAYVGSAEDRMTALRALWNGVETPEARHARSILTARAAARIPASETYSADASALIAAMLSAGLDIQAMDWAEFVASDSDGWAMLAVADPDAEGQVGYGDFDNYADNDPRKGALLLAGLTGLGRFDFDDAGRASAALQAGLGAQNSWTREIMAAAERGEQGTVLVLAAVGMQTRDWRGVSPLALFHIVSALRRVGLEGEARMIAAEAIARG</sequence>
<feature type="region of interest" description="Disordered" evidence="1">
    <location>
        <begin position="31"/>
        <end position="99"/>
    </location>
</feature>
<feature type="compositionally biased region" description="Acidic residues" evidence="1">
    <location>
        <begin position="78"/>
        <end position="91"/>
    </location>
</feature>
<dbReference type="EMBL" id="QWLV01000006">
    <property type="protein sequence ID" value="RHW16989.1"/>
    <property type="molecule type" value="Genomic_DNA"/>
</dbReference>
<dbReference type="OrthoDB" id="7388088at2"/>
<accession>A0A396RLE7</accession>
<keyword evidence="2" id="KW-0732">Signal</keyword>
<proteinExistence type="predicted"/>
<feature type="compositionally biased region" description="Pro residues" evidence="1">
    <location>
        <begin position="53"/>
        <end position="68"/>
    </location>
</feature>
<evidence type="ECO:0000313" key="4">
    <source>
        <dbReference type="Proteomes" id="UP000266693"/>
    </source>
</evidence>
<dbReference type="InterPro" id="IPR018247">
    <property type="entry name" value="EF_Hand_1_Ca_BS"/>
</dbReference>
<protein>
    <submittedName>
        <fullName evidence="3">Uncharacterized protein</fullName>
    </submittedName>
</protein>
<feature type="signal peptide" evidence="2">
    <location>
        <begin position="1"/>
        <end position="21"/>
    </location>
</feature>
<feature type="chain" id="PRO_5017364499" evidence="2">
    <location>
        <begin position="22"/>
        <end position="603"/>
    </location>
</feature>
<gene>
    <name evidence="3" type="ORF">D1610_12705</name>
</gene>
<reference evidence="3 4" key="1">
    <citation type="submission" date="2018-08" db="EMBL/GenBank/DDBJ databases">
        <title>The multiple taxonomic identification of Sphingomonas gilva.</title>
        <authorList>
            <person name="Zhu D."/>
            <person name="Zheng S."/>
        </authorList>
    </citation>
    <scope>NUCLEOTIDE SEQUENCE [LARGE SCALE GENOMIC DNA]</scope>
    <source>
        <strain evidence="3 4">ZDH117</strain>
    </source>
</reference>